<organism evidence="2 3">
    <name type="scientific">Penicillium canescens</name>
    <dbReference type="NCBI Taxonomy" id="5083"/>
    <lineage>
        <taxon>Eukaryota</taxon>
        <taxon>Fungi</taxon>
        <taxon>Dikarya</taxon>
        <taxon>Ascomycota</taxon>
        <taxon>Pezizomycotina</taxon>
        <taxon>Eurotiomycetes</taxon>
        <taxon>Eurotiomycetidae</taxon>
        <taxon>Eurotiales</taxon>
        <taxon>Aspergillaceae</taxon>
        <taxon>Penicillium</taxon>
    </lineage>
</organism>
<proteinExistence type="predicted"/>
<keyword evidence="3" id="KW-1185">Reference proteome</keyword>
<dbReference type="Pfam" id="PF12697">
    <property type="entry name" value="Abhydrolase_6"/>
    <property type="match status" value="1"/>
</dbReference>
<dbReference type="Gene3D" id="3.40.50.1820">
    <property type="entry name" value="alpha/beta hydrolase"/>
    <property type="match status" value="1"/>
</dbReference>
<protein>
    <recommendedName>
        <fullName evidence="1">AB hydrolase-1 domain-containing protein</fullName>
    </recommendedName>
</protein>
<reference evidence="2" key="1">
    <citation type="journal article" date="2023" name="IMA Fungus">
        <title>Comparative genomic study of the Penicillium genus elucidates a diverse pangenome and 15 lateral gene transfer events.</title>
        <authorList>
            <person name="Petersen C."/>
            <person name="Sorensen T."/>
            <person name="Nielsen M.R."/>
            <person name="Sondergaard T.E."/>
            <person name="Sorensen J.L."/>
            <person name="Fitzpatrick D.A."/>
            <person name="Frisvad J.C."/>
            <person name="Nielsen K.L."/>
        </authorList>
    </citation>
    <scope>NUCLEOTIDE SEQUENCE</scope>
    <source>
        <strain evidence="2">IBT 15450</strain>
    </source>
</reference>
<evidence type="ECO:0000259" key="1">
    <source>
        <dbReference type="Pfam" id="PF12697"/>
    </source>
</evidence>
<reference evidence="2" key="2">
    <citation type="submission" date="2023-01" db="EMBL/GenBank/DDBJ databases">
        <authorList>
            <person name="Petersen C."/>
        </authorList>
    </citation>
    <scope>NUCLEOTIDE SEQUENCE</scope>
    <source>
        <strain evidence="2">IBT 15450</strain>
    </source>
</reference>
<name>A0AAD6N6G1_PENCN</name>
<dbReference type="PANTHER" id="PTHR37017:SF11">
    <property type="entry name" value="ESTERASE_LIPASE_THIOESTERASE DOMAIN-CONTAINING PROTEIN"/>
    <property type="match status" value="1"/>
</dbReference>
<dbReference type="GO" id="GO:0017000">
    <property type="term" value="P:antibiotic biosynthetic process"/>
    <property type="evidence" value="ECO:0007669"/>
    <property type="project" value="UniProtKB-ARBA"/>
</dbReference>
<sequence>MSKSTFVFSLGAWMHPTVFDAVRTRLEALGFPSECPAHPSIGAEPPSKTLEDDVSSLRNVLTALADEGRDIVVVGHSYGGVVASTAVEGLVKPVRAANGKRGGVVSVVYLAAFALGKGQSLLELLGGNPLPWMKIEGDYVHAEGAGDVAWQDLTLEQREKWDSTVMHTSRAVFSGAVTYEPWQDIPCSYIICEQDLALLPHIQEFFALKICGPGHTHRLPASHSPFLSMPERLAGVLEDCASVMELSGVENGLSKFETGISEEKMYV</sequence>
<dbReference type="Proteomes" id="UP001219568">
    <property type="component" value="Unassembled WGS sequence"/>
</dbReference>
<dbReference type="GO" id="GO:0072330">
    <property type="term" value="P:monocarboxylic acid biosynthetic process"/>
    <property type="evidence" value="ECO:0007669"/>
    <property type="project" value="UniProtKB-ARBA"/>
</dbReference>
<evidence type="ECO:0000313" key="2">
    <source>
        <dbReference type="EMBL" id="KAJ6034537.1"/>
    </source>
</evidence>
<comment type="caution">
    <text evidence="2">The sequence shown here is derived from an EMBL/GenBank/DDBJ whole genome shotgun (WGS) entry which is preliminary data.</text>
</comment>
<accession>A0AAD6N6G1</accession>
<dbReference type="PANTHER" id="PTHR37017">
    <property type="entry name" value="AB HYDROLASE-1 DOMAIN-CONTAINING PROTEIN-RELATED"/>
    <property type="match status" value="1"/>
</dbReference>
<dbReference type="InterPro" id="IPR029058">
    <property type="entry name" value="AB_hydrolase_fold"/>
</dbReference>
<dbReference type="InterPro" id="IPR000073">
    <property type="entry name" value="AB_hydrolase_1"/>
</dbReference>
<gene>
    <name evidence="2" type="ORF">N7460_008712</name>
</gene>
<dbReference type="EMBL" id="JAQJZL010000010">
    <property type="protein sequence ID" value="KAJ6034537.1"/>
    <property type="molecule type" value="Genomic_DNA"/>
</dbReference>
<dbReference type="SUPFAM" id="SSF53474">
    <property type="entry name" value="alpha/beta-Hydrolases"/>
    <property type="match status" value="1"/>
</dbReference>
<dbReference type="AlphaFoldDB" id="A0AAD6N6G1"/>
<evidence type="ECO:0000313" key="3">
    <source>
        <dbReference type="Proteomes" id="UP001219568"/>
    </source>
</evidence>
<feature type="domain" description="AB hydrolase-1" evidence="1">
    <location>
        <begin position="11"/>
        <end position="234"/>
    </location>
</feature>
<dbReference type="InterPro" id="IPR052897">
    <property type="entry name" value="Sec-Metab_Biosynth_Hydrolase"/>
</dbReference>